<accession>A0A2L0ILX0</accession>
<dbReference type="Pfam" id="PF03861">
    <property type="entry name" value="ANTAR"/>
    <property type="match status" value="1"/>
</dbReference>
<organism evidence="3 4">
    <name type="scientific">Mixta gaviniae</name>
    <dbReference type="NCBI Taxonomy" id="665914"/>
    <lineage>
        <taxon>Bacteria</taxon>
        <taxon>Pseudomonadati</taxon>
        <taxon>Pseudomonadota</taxon>
        <taxon>Gammaproteobacteria</taxon>
        <taxon>Enterobacterales</taxon>
        <taxon>Erwiniaceae</taxon>
        <taxon>Mixta</taxon>
    </lineage>
</organism>
<dbReference type="SMART" id="SM01012">
    <property type="entry name" value="ANTAR"/>
    <property type="match status" value="1"/>
</dbReference>
<evidence type="ECO:0000313" key="4">
    <source>
        <dbReference type="Proteomes" id="UP000238365"/>
    </source>
</evidence>
<dbReference type="GO" id="GO:0003723">
    <property type="term" value="F:RNA binding"/>
    <property type="evidence" value="ECO:0007669"/>
    <property type="project" value="InterPro"/>
</dbReference>
<feature type="domain" description="NIT" evidence="1">
    <location>
        <begin position="33"/>
        <end position="277"/>
    </location>
</feature>
<gene>
    <name evidence="3" type="ORF">C2E15_09450</name>
</gene>
<dbReference type="KEGG" id="pgz:C2E15_09450"/>
<dbReference type="Proteomes" id="UP000238365">
    <property type="component" value="Chromosome"/>
</dbReference>
<sequence length="412" mass="45251">MNTLGYARRYLAAARESELSALQGLLSSGALLEGISALIHALQRERGASTLWLCAAAGQTTETLAARQQEADRALEAMIARLPPRRADGSRFYSRAALALHALSGLATLRDQVARRQLPHAEAMQHYSETIRHLLHLIVEAADTASDPQMSRALLALFSFMQGKELAGQERALGAAGFAAGAFSHAAQRQLITLLAGQDRSFATFVQFADDASLQAWRAMAEAGQETEKLRRIACSGMTTRGVEAQHWFRLLSERLDAMKQIEDRLAQQMLITCRRCIDRVAQTEGDDWTACGVGQGYSLYVAAAPWLEEGEGALDAGGVAPHLSRSLLAMLEQQAQRLQAQSDELAVMRDALAQRKEIERAKALLMQHHQCDEQQAWHTLRKMAMNQNKRVWEVARALVAVSSAFALPQKG</sequence>
<dbReference type="Gene3D" id="1.10.10.10">
    <property type="entry name" value="Winged helix-like DNA-binding domain superfamily/Winged helix DNA-binding domain"/>
    <property type="match status" value="1"/>
</dbReference>
<proteinExistence type="predicted"/>
<evidence type="ECO:0000259" key="2">
    <source>
        <dbReference type="PROSITE" id="PS50921"/>
    </source>
</evidence>
<dbReference type="InterPro" id="IPR010910">
    <property type="entry name" value="Nitrate/nitrite_sensing_bac"/>
</dbReference>
<dbReference type="Pfam" id="PF08376">
    <property type="entry name" value="NIT"/>
    <property type="match status" value="1"/>
</dbReference>
<dbReference type="AlphaFoldDB" id="A0A2L0ILX0"/>
<dbReference type="PROSITE" id="PS50921">
    <property type="entry name" value="ANTAR"/>
    <property type="match status" value="1"/>
</dbReference>
<evidence type="ECO:0000259" key="1">
    <source>
        <dbReference type="PROSITE" id="PS50906"/>
    </source>
</evidence>
<reference evidence="3 4" key="1">
    <citation type="submission" date="2018-01" db="EMBL/GenBank/DDBJ databases">
        <title>Complete and assembled Genome of Pantoea gaviniae DSM22758T.</title>
        <authorList>
            <person name="Stevens M.J.A."/>
            <person name="Zurfluh K."/>
            <person name="Stephan R."/>
        </authorList>
    </citation>
    <scope>NUCLEOTIDE SEQUENCE [LARGE SCALE GENOMIC DNA]</scope>
    <source>
        <strain evidence="3 4">DSM 22758</strain>
    </source>
</reference>
<keyword evidence="4" id="KW-1185">Reference proteome</keyword>
<dbReference type="InterPro" id="IPR011006">
    <property type="entry name" value="CheY-like_superfamily"/>
</dbReference>
<name>A0A2L0ILX0_9GAMM</name>
<evidence type="ECO:0000313" key="3">
    <source>
        <dbReference type="EMBL" id="AUX95432.1"/>
    </source>
</evidence>
<dbReference type="InterPro" id="IPR013587">
    <property type="entry name" value="Nitrate/nitrite_sensing"/>
</dbReference>
<dbReference type="PROSITE" id="PS50906">
    <property type="entry name" value="NIT"/>
    <property type="match status" value="1"/>
</dbReference>
<dbReference type="InterPro" id="IPR036388">
    <property type="entry name" value="WH-like_DNA-bd_sf"/>
</dbReference>
<protein>
    <submittedName>
        <fullName evidence="3">Transcription antitermination regulator</fullName>
    </submittedName>
</protein>
<dbReference type="EMBL" id="CP026377">
    <property type="protein sequence ID" value="AUX95432.1"/>
    <property type="molecule type" value="Genomic_DNA"/>
</dbReference>
<dbReference type="SUPFAM" id="SSF52172">
    <property type="entry name" value="CheY-like"/>
    <property type="match status" value="1"/>
</dbReference>
<feature type="domain" description="ANTAR" evidence="2">
    <location>
        <begin position="339"/>
        <end position="400"/>
    </location>
</feature>
<dbReference type="InterPro" id="IPR005561">
    <property type="entry name" value="ANTAR"/>
</dbReference>